<dbReference type="InterPro" id="IPR007329">
    <property type="entry name" value="FMN-bd"/>
</dbReference>
<protein>
    <submittedName>
        <fullName evidence="3">FMN-binding protein</fullName>
    </submittedName>
</protein>
<accession>A0A414Q0B8</accession>
<dbReference type="Gene3D" id="3.90.1010.20">
    <property type="match status" value="1"/>
</dbReference>
<dbReference type="AlphaFoldDB" id="A0A414Q0B8"/>
<feature type="chain" id="PRO_5019050200" evidence="1">
    <location>
        <begin position="19"/>
        <end position="100"/>
    </location>
</feature>
<reference evidence="3 4" key="1">
    <citation type="submission" date="2018-08" db="EMBL/GenBank/DDBJ databases">
        <title>A genome reference for cultivated species of the human gut microbiota.</title>
        <authorList>
            <person name="Zou Y."/>
            <person name="Xue W."/>
            <person name="Luo G."/>
        </authorList>
    </citation>
    <scope>NUCLEOTIDE SEQUENCE [LARGE SCALE GENOMIC DNA]</scope>
    <source>
        <strain evidence="3 4">AM25-1</strain>
    </source>
</reference>
<dbReference type="EMBL" id="QRHL01000002">
    <property type="protein sequence ID" value="RHF74241.1"/>
    <property type="molecule type" value="Genomic_DNA"/>
</dbReference>
<feature type="domain" description="FMN-binding" evidence="2">
    <location>
        <begin position="27"/>
        <end position="100"/>
    </location>
</feature>
<comment type="caution">
    <text evidence="3">The sequence shown here is derived from an EMBL/GenBank/DDBJ whole genome shotgun (WGS) entry which is preliminary data.</text>
</comment>
<organism evidence="3 4">
    <name type="scientific">Fusobacterium mortiferum</name>
    <dbReference type="NCBI Taxonomy" id="850"/>
    <lineage>
        <taxon>Bacteria</taxon>
        <taxon>Fusobacteriati</taxon>
        <taxon>Fusobacteriota</taxon>
        <taxon>Fusobacteriia</taxon>
        <taxon>Fusobacteriales</taxon>
        <taxon>Fusobacteriaceae</taxon>
        <taxon>Fusobacterium</taxon>
    </lineage>
</organism>
<feature type="signal peptide" evidence="1">
    <location>
        <begin position="1"/>
        <end position="18"/>
    </location>
</feature>
<name>A0A414Q0B8_FUSMR</name>
<proteinExistence type="predicted"/>
<keyword evidence="1" id="KW-0732">Signal</keyword>
<gene>
    <name evidence="3" type="ORF">DW663_01890</name>
</gene>
<dbReference type="Pfam" id="PF04205">
    <property type="entry name" value="FMN_bind"/>
    <property type="match status" value="1"/>
</dbReference>
<dbReference type="GO" id="GO:0010181">
    <property type="term" value="F:FMN binding"/>
    <property type="evidence" value="ECO:0007669"/>
    <property type="project" value="InterPro"/>
</dbReference>
<evidence type="ECO:0000259" key="2">
    <source>
        <dbReference type="SMART" id="SM00900"/>
    </source>
</evidence>
<dbReference type="GO" id="GO:0016020">
    <property type="term" value="C:membrane"/>
    <property type="evidence" value="ECO:0007669"/>
    <property type="project" value="InterPro"/>
</dbReference>
<dbReference type="RefSeq" id="WP_117708057.1">
    <property type="nucleotide sequence ID" value="NZ_CAEUHP010000001.1"/>
</dbReference>
<evidence type="ECO:0000313" key="3">
    <source>
        <dbReference type="EMBL" id="RHF74241.1"/>
    </source>
</evidence>
<sequence>MKKLLLGLVAILSITTMAATKEGTGLGYKDDITVSVETEGDKITAIKVIKMAETKRIAEPAIEKLTAEIIAKQSVEVDSVAGATYTSEGFKEAVADALKK</sequence>
<evidence type="ECO:0000313" key="4">
    <source>
        <dbReference type="Proteomes" id="UP000284676"/>
    </source>
</evidence>
<dbReference type="SMART" id="SM00900">
    <property type="entry name" value="FMN_bind"/>
    <property type="match status" value="1"/>
</dbReference>
<dbReference type="Proteomes" id="UP000284676">
    <property type="component" value="Unassembled WGS sequence"/>
</dbReference>
<evidence type="ECO:0000256" key="1">
    <source>
        <dbReference type="SAM" id="SignalP"/>
    </source>
</evidence>